<feature type="domain" description="IPT/TIG" evidence="2">
    <location>
        <begin position="120"/>
        <end position="188"/>
    </location>
</feature>
<proteinExistence type="predicted"/>
<feature type="domain" description="IPT/TIG" evidence="2">
    <location>
        <begin position="285"/>
        <end position="355"/>
    </location>
</feature>
<dbReference type="InterPro" id="IPR008979">
    <property type="entry name" value="Galactose-bd-like_sf"/>
</dbReference>
<keyword evidence="1" id="KW-0732">Signal</keyword>
<dbReference type="Pfam" id="PF01833">
    <property type="entry name" value="TIG"/>
    <property type="match status" value="3"/>
</dbReference>
<dbReference type="STRING" id="1465490.SAMN05444277_103156"/>
<dbReference type="CDD" id="cd00102">
    <property type="entry name" value="IPT"/>
    <property type="match status" value="1"/>
</dbReference>
<protein>
    <submittedName>
        <fullName evidence="3">IPT/TIG domain-containing protein</fullName>
    </submittedName>
</protein>
<dbReference type="Proteomes" id="UP000199031">
    <property type="component" value="Unassembled WGS sequence"/>
</dbReference>
<dbReference type="OrthoDB" id="660167at2"/>
<evidence type="ECO:0000313" key="4">
    <source>
        <dbReference type="Proteomes" id="UP000199031"/>
    </source>
</evidence>
<feature type="signal peptide" evidence="1">
    <location>
        <begin position="1"/>
        <end position="19"/>
    </location>
</feature>
<evidence type="ECO:0000259" key="2">
    <source>
        <dbReference type="Pfam" id="PF01833"/>
    </source>
</evidence>
<reference evidence="3 4" key="1">
    <citation type="submission" date="2016-10" db="EMBL/GenBank/DDBJ databases">
        <authorList>
            <person name="de Groot N.N."/>
        </authorList>
    </citation>
    <scope>NUCLEOTIDE SEQUENCE [LARGE SCALE GENOMIC DNA]</scope>
    <source>
        <strain evidence="3 4">DSM 28286</strain>
    </source>
</reference>
<feature type="domain" description="IPT/TIG" evidence="2">
    <location>
        <begin position="202"/>
        <end position="268"/>
    </location>
</feature>
<dbReference type="EMBL" id="FOXQ01000003">
    <property type="protein sequence ID" value="SFP91979.1"/>
    <property type="molecule type" value="Genomic_DNA"/>
</dbReference>
<dbReference type="RefSeq" id="WP_090656682.1">
    <property type="nucleotide sequence ID" value="NZ_FOXQ01000003.1"/>
</dbReference>
<sequence>MKIIYNVRLLLLIAVMATASFYACKKDTADKTSGETVLLSFGPTGAQPGDTIRFYGNNLDKVTQIDFTNASVAGSDFVSQTKTEIHVIVPAETEKGYVTLKTPSGDITSKTQFNIGVAAVVSSITNMARPGENISIKGDYLNWVTSVTFNNGKVVTDFVSQNKTELQVTVPVDAQTGTLVLAYGGTDSSTIETADTLHVTLPIVTALSPNPIKHADELTITGTDLDLATALQFAGSAESITSFVSQTATQIKVKVPADAVSGNIILTAASGIKTTSAEWLNILMPTFATISPNPADAKKDITITGTNLDLVTAVAFTGITNLVTTFTSQSPTKLVVTVPDGTLKGKLVLSVLNSTLKVTSDEVLDINGGLPPLADFPLAIYTDEFDNGFQNWSWAANDAASTELVRQGDKSIKATYDAGNGYQGITFHSGADVITGSYSKFEVSMYGGAGTGGKKMSIVINGNYGAPYQVTLTEGEWTTYDIDLSALGSPNPLTEIVLQSAGWGGVVYIDHVGLR</sequence>
<dbReference type="Gene3D" id="2.60.40.10">
    <property type="entry name" value="Immunoglobulins"/>
    <property type="match status" value="4"/>
</dbReference>
<dbReference type="PROSITE" id="PS51257">
    <property type="entry name" value="PROKAR_LIPOPROTEIN"/>
    <property type="match status" value="1"/>
</dbReference>
<dbReference type="Gene3D" id="2.60.120.260">
    <property type="entry name" value="Galactose-binding domain-like"/>
    <property type="match status" value="1"/>
</dbReference>
<dbReference type="InterPro" id="IPR002909">
    <property type="entry name" value="IPT_dom"/>
</dbReference>
<gene>
    <name evidence="3" type="ORF">SAMN05444277_103156</name>
</gene>
<keyword evidence="4" id="KW-1185">Reference proteome</keyword>
<evidence type="ECO:0000256" key="1">
    <source>
        <dbReference type="SAM" id="SignalP"/>
    </source>
</evidence>
<name>A0A1I5U9K8_9BACT</name>
<dbReference type="SUPFAM" id="SSF49785">
    <property type="entry name" value="Galactose-binding domain-like"/>
    <property type="match status" value="1"/>
</dbReference>
<dbReference type="InterPro" id="IPR013783">
    <property type="entry name" value="Ig-like_fold"/>
</dbReference>
<feature type="chain" id="PRO_5011527509" evidence="1">
    <location>
        <begin position="20"/>
        <end position="515"/>
    </location>
</feature>
<evidence type="ECO:0000313" key="3">
    <source>
        <dbReference type="EMBL" id="SFP91979.1"/>
    </source>
</evidence>
<organism evidence="3 4">
    <name type="scientific">Parafilimonas terrae</name>
    <dbReference type="NCBI Taxonomy" id="1465490"/>
    <lineage>
        <taxon>Bacteria</taxon>
        <taxon>Pseudomonadati</taxon>
        <taxon>Bacteroidota</taxon>
        <taxon>Chitinophagia</taxon>
        <taxon>Chitinophagales</taxon>
        <taxon>Chitinophagaceae</taxon>
        <taxon>Parafilimonas</taxon>
    </lineage>
</organism>
<dbReference type="InterPro" id="IPR014756">
    <property type="entry name" value="Ig_E-set"/>
</dbReference>
<dbReference type="AlphaFoldDB" id="A0A1I5U9K8"/>
<dbReference type="SUPFAM" id="SSF81296">
    <property type="entry name" value="E set domains"/>
    <property type="match status" value="3"/>
</dbReference>
<accession>A0A1I5U9K8</accession>